<protein>
    <submittedName>
        <fullName evidence="3">Uncharacterized protein</fullName>
    </submittedName>
</protein>
<dbReference type="Proteomes" id="UP000284403">
    <property type="component" value="Unassembled WGS sequence"/>
</dbReference>
<accession>A0A3R7NYT3</accession>
<dbReference type="AlphaFoldDB" id="A0A3R7NYT3"/>
<keyword evidence="2" id="KW-1133">Transmembrane helix</keyword>
<evidence type="ECO:0000313" key="4">
    <source>
        <dbReference type="Proteomes" id="UP000284403"/>
    </source>
</evidence>
<keyword evidence="4" id="KW-1185">Reference proteome</keyword>
<comment type="caution">
    <text evidence="3">The sequence shown here is derived from an EMBL/GenBank/DDBJ whole genome shotgun (WGS) entry which is preliminary data.</text>
</comment>
<evidence type="ECO:0000313" key="3">
    <source>
        <dbReference type="EMBL" id="RNF25993.1"/>
    </source>
</evidence>
<proteinExistence type="predicted"/>
<feature type="transmembrane region" description="Helical" evidence="2">
    <location>
        <begin position="40"/>
        <end position="61"/>
    </location>
</feature>
<organism evidence="3 4">
    <name type="scientific">Trypanosoma conorhini</name>
    <dbReference type="NCBI Taxonomy" id="83891"/>
    <lineage>
        <taxon>Eukaryota</taxon>
        <taxon>Discoba</taxon>
        <taxon>Euglenozoa</taxon>
        <taxon>Kinetoplastea</taxon>
        <taxon>Metakinetoplastina</taxon>
        <taxon>Trypanosomatida</taxon>
        <taxon>Trypanosomatidae</taxon>
        <taxon>Trypanosoma</taxon>
    </lineage>
</organism>
<evidence type="ECO:0000256" key="2">
    <source>
        <dbReference type="SAM" id="Phobius"/>
    </source>
</evidence>
<keyword evidence="2" id="KW-0812">Transmembrane</keyword>
<feature type="region of interest" description="Disordered" evidence="1">
    <location>
        <begin position="281"/>
        <end position="309"/>
    </location>
</feature>
<gene>
    <name evidence="3" type="ORF">Tco025E_01780</name>
</gene>
<sequence length="361" mass="38353">MTPNIRRRDFLAFFGLIVCTPSMSAAKGAVARKFGQSDGFLFLVFCVSRSAALGVCCGGFFSESVCRMAEHGTAEILHTFFHSRDENVGAFLCSFLELSAAERALLVLGESQQRERGSAAPQSHADAEMFTAIVQALRAEAQNEKERNAAVGSSLEDVGATMQPCATLTRVDDVELEEVELEESTALKTSAITAFLNYGFLGLVPDVDNFFGGEAEGGSPAAKPPLLEETATPWPVEATGPGETMPAEGEKREKLLLSLEETAPAAGELGAGPEVLDAAGGADDDDDGSWGDIELPGLAVSPTPQEFSPDAPRCNVVLSAADLDVLRDGDCEVRPFVMDPCFDYDADPVGKAARTHPRLRE</sequence>
<feature type="region of interest" description="Disordered" evidence="1">
    <location>
        <begin position="215"/>
        <end position="250"/>
    </location>
</feature>
<dbReference type="EMBL" id="MKKU01000062">
    <property type="protein sequence ID" value="RNF25993.1"/>
    <property type="molecule type" value="Genomic_DNA"/>
</dbReference>
<dbReference type="RefSeq" id="XP_029231199.1">
    <property type="nucleotide sequence ID" value="XM_029368716.1"/>
</dbReference>
<reference evidence="3 4" key="1">
    <citation type="journal article" date="2018" name="BMC Genomics">
        <title>Genomic comparison of Trypanosoma conorhini and Trypanosoma rangeli to Trypanosoma cruzi strains of high and low virulence.</title>
        <authorList>
            <person name="Bradwell K.R."/>
            <person name="Koparde V.N."/>
            <person name="Matveyev A.V."/>
            <person name="Serrano M.G."/>
            <person name="Alves J.M."/>
            <person name="Parikh H."/>
            <person name="Huang B."/>
            <person name="Lee V."/>
            <person name="Espinosa-Alvarez O."/>
            <person name="Ortiz P.A."/>
            <person name="Costa-Martins A.G."/>
            <person name="Teixeira M.M."/>
            <person name="Buck G.A."/>
        </authorList>
    </citation>
    <scope>NUCLEOTIDE SEQUENCE [LARGE SCALE GENOMIC DNA]</scope>
    <source>
        <strain evidence="3 4">025E</strain>
    </source>
</reference>
<dbReference type="GeneID" id="40315391"/>
<dbReference type="OrthoDB" id="249544at2759"/>
<keyword evidence="2" id="KW-0472">Membrane</keyword>
<evidence type="ECO:0000256" key="1">
    <source>
        <dbReference type="SAM" id="MobiDB-lite"/>
    </source>
</evidence>
<name>A0A3R7NYT3_9TRYP</name>